<keyword evidence="3" id="KW-1185">Reference proteome</keyword>
<dbReference type="InterPro" id="IPR001296">
    <property type="entry name" value="Glyco_trans_1"/>
</dbReference>
<dbReference type="GO" id="GO:0016757">
    <property type="term" value="F:glycosyltransferase activity"/>
    <property type="evidence" value="ECO:0007669"/>
    <property type="project" value="InterPro"/>
</dbReference>
<evidence type="ECO:0000313" key="3">
    <source>
        <dbReference type="Proteomes" id="UP000012081"/>
    </source>
</evidence>
<dbReference type="Proteomes" id="UP000012081">
    <property type="component" value="Unassembled WGS sequence"/>
</dbReference>
<feature type="domain" description="Glycosyl transferase family 1" evidence="1">
    <location>
        <begin position="192"/>
        <end position="358"/>
    </location>
</feature>
<dbReference type="STRING" id="1300222.I532_20151"/>
<keyword evidence="2" id="KW-0167">Capsid protein</keyword>
<reference evidence="2 3" key="1">
    <citation type="submission" date="2013-03" db="EMBL/GenBank/DDBJ databases">
        <title>Assembly of a new bacterial strain Brevibacillus borstelensis AK1.</title>
        <authorList>
            <person name="Rajan I."/>
            <person name="PoliReddy D."/>
            <person name="Sugumar T."/>
            <person name="Rathinam K."/>
            <person name="Alqarawi S."/>
            <person name="Khalil A.B."/>
            <person name="Sivakumar N."/>
        </authorList>
    </citation>
    <scope>NUCLEOTIDE SEQUENCE [LARGE SCALE GENOMIC DNA]</scope>
    <source>
        <strain evidence="2 3">AK1</strain>
    </source>
</reference>
<dbReference type="SUPFAM" id="SSF53756">
    <property type="entry name" value="UDP-Glycosyltransferase/glycogen phosphorylase"/>
    <property type="match status" value="1"/>
</dbReference>
<accession>M8D3W8</accession>
<dbReference type="PANTHER" id="PTHR45947:SF3">
    <property type="entry name" value="SULFOQUINOVOSYL TRANSFERASE SQD2"/>
    <property type="match status" value="1"/>
</dbReference>
<dbReference type="RefSeq" id="WP_003390488.1">
    <property type="nucleotide sequence ID" value="NZ_APBN01000011.1"/>
</dbReference>
<organism evidence="2 3">
    <name type="scientific">Brevibacillus borstelensis AK1</name>
    <dbReference type="NCBI Taxonomy" id="1300222"/>
    <lineage>
        <taxon>Bacteria</taxon>
        <taxon>Bacillati</taxon>
        <taxon>Bacillota</taxon>
        <taxon>Bacilli</taxon>
        <taxon>Bacillales</taxon>
        <taxon>Paenibacillaceae</taxon>
        <taxon>Brevibacillus</taxon>
    </lineage>
</organism>
<dbReference type="Pfam" id="PF00534">
    <property type="entry name" value="Glycos_transf_1"/>
    <property type="match status" value="1"/>
</dbReference>
<dbReference type="AlphaFoldDB" id="M8D3W8"/>
<dbReference type="PANTHER" id="PTHR45947">
    <property type="entry name" value="SULFOQUINOVOSYL TRANSFERASE SQD2"/>
    <property type="match status" value="1"/>
</dbReference>
<evidence type="ECO:0000259" key="1">
    <source>
        <dbReference type="Pfam" id="PF00534"/>
    </source>
</evidence>
<proteinExistence type="predicted"/>
<keyword evidence="2" id="KW-0946">Virion</keyword>
<evidence type="ECO:0000313" key="2">
    <source>
        <dbReference type="EMBL" id="EMT50954.1"/>
    </source>
</evidence>
<gene>
    <name evidence="2" type="ORF">I532_20151</name>
</gene>
<comment type="caution">
    <text evidence="2">The sequence shown here is derived from an EMBL/GenBank/DDBJ whole genome shotgun (WGS) entry which is preliminary data.</text>
</comment>
<dbReference type="InterPro" id="IPR050194">
    <property type="entry name" value="Glycosyltransferase_grp1"/>
</dbReference>
<name>M8D3W8_9BACL</name>
<dbReference type="PATRIC" id="fig|1300222.3.peg.4237"/>
<dbReference type="CDD" id="cd03801">
    <property type="entry name" value="GT4_PimA-like"/>
    <property type="match status" value="1"/>
</dbReference>
<dbReference type="Gene3D" id="3.40.50.2000">
    <property type="entry name" value="Glycogen Phosphorylase B"/>
    <property type="match status" value="2"/>
</dbReference>
<protein>
    <submittedName>
        <fullName evidence="2">Spore coat protein</fullName>
    </submittedName>
</protein>
<sequence>MQGLRILVILPEQLPVPPIKGGSVETCTYNIFKRMARTDQVVMISRAHPRLPSVSRYQNGRLTIIRIPHGDRRRYIHSALKKVAGQSFDIIQIENRPRFVSHVRRQFPRTAIILSLHSLTFMSSLSRSQADRILRQVNGVTSVVSFVTRTMQHRYPRHARKFRTAILGVDTSKFRPWSASAKMELRSRWELTDTYNILFVGRIVRGKGLHTLVRAVSLLKERIPHVKLVAVGASWPGVSSQTPYMRQVRQLSELLGVPIRFTGYIPPSRIHEMFQLGDVFVCPTLFREGFATVNSEAMASGIPVVASNRGGIREVIRDGHSGLLVDRFQSPEAFATAIDLLYSDPELRKRIVLNARRRVSTSFSWHQTVQKLKKHYRLVRR</sequence>
<dbReference type="EMBL" id="APBN01000011">
    <property type="protein sequence ID" value="EMT50954.1"/>
    <property type="molecule type" value="Genomic_DNA"/>
</dbReference>